<dbReference type="Proteomes" id="UP000019402">
    <property type="component" value="Unassembled WGS sequence"/>
</dbReference>
<evidence type="ECO:0000313" key="2">
    <source>
        <dbReference type="EMBL" id="GAF03352.1"/>
    </source>
</evidence>
<dbReference type="AlphaFoldDB" id="W7Y5H8"/>
<name>W7Y5H8_9BACT</name>
<proteinExistence type="predicted"/>
<dbReference type="RefSeq" id="WP_027471678.1">
    <property type="nucleotide sequence ID" value="NZ_BAMD01000022.1"/>
</dbReference>
<evidence type="ECO:0000256" key="1">
    <source>
        <dbReference type="SAM" id="MobiDB-lite"/>
    </source>
</evidence>
<dbReference type="OrthoDB" id="976756at2"/>
<dbReference type="EMBL" id="BAMD01000022">
    <property type="protein sequence ID" value="GAF03352.1"/>
    <property type="molecule type" value="Genomic_DNA"/>
</dbReference>
<reference evidence="2 3" key="1">
    <citation type="journal article" date="2014" name="Genome Announc.">
        <title>Draft Genome Sequence of Cytophaga fermentans JCM 21142T, a Facultative Anaerobe Isolated from Marine Mud.</title>
        <authorList>
            <person name="Starns D."/>
            <person name="Oshima K."/>
            <person name="Suda W."/>
            <person name="Iino T."/>
            <person name="Yuki M."/>
            <person name="Inoue J."/>
            <person name="Kitamura K."/>
            <person name="Iida T."/>
            <person name="Darby A."/>
            <person name="Hattori M."/>
            <person name="Ohkuma M."/>
        </authorList>
    </citation>
    <scope>NUCLEOTIDE SEQUENCE [LARGE SCALE GENOMIC DNA]</scope>
    <source>
        <strain evidence="2 3">JCM 21142</strain>
    </source>
</reference>
<feature type="region of interest" description="Disordered" evidence="1">
    <location>
        <begin position="209"/>
        <end position="234"/>
    </location>
</feature>
<feature type="compositionally biased region" description="Low complexity" evidence="1">
    <location>
        <begin position="222"/>
        <end position="234"/>
    </location>
</feature>
<gene>
    <name evidence="2" type="ORF">JCM21142_42020</name>
</gene>
<accession>W7Y5H8</accession>
<evidence type="ECO:0000313" key="3">
    <source>
        <dbReference type="Proteomes" id="UP000019402"/>
    </source>
</evidence>
<keyword evidence="3" id="KW-1185">Reference proteome</keyword>
<organism evidence="2 3">
    <name type="scientific">Saccharicrinis fermentans DSM 9555 = JCM 21142</name>
    <dbReference type="NCBI Taxonomy" id="869213"/>
    <lineage>
        <taxon>Bacteria</taxon>
        <taxon>Pseudomonadati</taxon>
        <taxon>Bacteroidota</taxon>
        <taxon>Bacteroidia</taxon>
        <taxon>Marinilabiliales</taxon>
        <taxon>Marinilabiliaceae</taxon>
        <taxon>Saccharicrinis</taxon>
    </lineage>
</organism>
<dbReference type="STRING" id="869213.GCA_000517085_01992"/>
<comment type="caution">
    <text evidence="2">The sequence shown here is derived from an EMBL/GenBank/DDBJ whole genome shotgun (WGS) entry which is preliminary data.</text>
</comment>
<protein>
    <submittedName>
        <fullName evidence="2">Uncharacterized protein</fullName>
    </submittedName>
</protein>
<sequence length="289" mass="32011">MFSTIDWHNKSALSIVAVDNNIIDILMVTWYDDKGYDFIENLGYTDALKFNSSYMPDGKKSFFSTEEGRATPIKEGDNTRSHLEYNLKDHFVNTRVVFGGSMIPGGVDIMPISSYYPFEMVMAQKQYNTAGTNYQQNKYLYNGKELRKGGDNPIRTHVLSSEDNGVAYPLNRDDEMDYMGDNWKFAIWGSYMGMAIDISNPGSLKGASPKKFSPNFGRSAKSKASSGSAMSSGSAAASNSVSLKASAKSGGARSNSWNSFLKANKGNFTGKNWQKAATKAYYNSPYYKK</sequence>